<protein>
    <submittedName>
        <fullName evidence="1">Uncharacterized protein</fullName>
    </submittedName>
</protein>
<reference evidence="1" key="1">
    <citation type="submission" date="2019-04" db="EMBL/GenBank/DDBJ databases">
        <title>Microbes associate with the intestines of laboratory mice.</title>
        <authorList>
            <person name="Navarre W."/>
            <person name="Wong E."/>
            <person name="Huang K."/>
            <person name="Tropini C."/>
            <person name="Ng K."/>
            <person name="Yu B."/>
        </authorList>
    </citation>
    <scope>NUCLEOTIDE SEQUENCE</scope>
    <source>
        <strain evidence="1">NM04_E33</strain>
    </source>
</reference>
<evidence type="ECO:0000313" key="2">
    <source>
        <dbReference type="Proteomes" id="UP000306319"/>
    </source>
</evidence>
<keyword evidence="2" id="KW-1185">Reference proteome</keyword>
<comment type="caution">
    <text evidence="1">The sequence shown here is derived from an EMBL/GenBank/DDBJ whole genome shotgun (WGS) entry which is preliminary data.</text>
</comment>
<dbReference type="EMBL" id="SRYB01000009">
    <property type="protein sequence ID" value="TGY78951.1"/>
    <property type="molecule type" value="Genomic_DNA"/>
</dbReference>
<proteinExistence type="predicted"/>
<name>A0AC61REI9_9BACT</name>
<evidence type="ECO:0000313" key="1">
    <source>
        <dbReference type="EMBL" id="TGY78951.1"/>
    </source>
</evidence>
<dbReference type="Proteomes" id="UP000306319">
    <property type="component" value="Unassembled WGS sequence"/>
</dbReference>
<gene>
    <name evidence="1" type="ORF">E5331_07745</name>
</gene>
<organism evidence="1 2">
    <name type="scientific">Lepagella muris</name>
    <dbReference type="NCBI Taxonomy" id="3032870"/>
    <lineage>
        <taxon>Bacteria</taxon>
        <taxon>Pseudomonadati</taxon>
        <taxon>Bacteroidota</taxon>
        <taxon>Bacteroidia</taxon>
        <taxon>Bacteroidales</taxon>
        <taxon>Muribaculaceae</taxon>
        <taxon>Lepagella</taxon>
    </lineage>
</organism>
<sequence length="73" mass="8161">MMEVKIATTQKVSDKRIGVNYAEADSIENNNAETNTIDAPSTESKKSMAANPSMKYTKHCRQRHSHTGLSEYN</sequence>
<accession>A0AC61REI9</accession>